<feature type="domain" description="SHSP" evidence="3">
    <location>
        <begin position="34"/>
        <end position="146"/>
    </location>
</feature>
<sequence>MAQMRRWSPFAELEAFRREMDRLLREFFSEERAPAARGWTPSVDIYETPTEVVFQVELPGIQREDIQIELTDDRLTLRGKKERSREAENATYHLLERNYGEFERSFALNVPVDIDKAEASYRDGVLTIRLPKVEPKRAKRIEVKVEG</sequence>
<evidence type="ECO:0000256" key="2">
    <source>
        <dbReference type="RuleBase" id="RU003616"/>
    </source>
</evidence>
<protein>
    <submittedName>
        <fullName evidence="5">HSP20 family protein</fullName>
    </submittedName>
</protein>
<dbReference type="InterPro" id="IPR008978">
    <property type="entry name" value="HSP20-like_chaperone"/>
</dbReference>
<dbReference type="InterPro" id="IPR002068">
    <property type="entry name" value="A-crystallin/Hsp20_dom"/>
</dbReference>
<dbReference type="Proteomes" id="UP001204798">
    <property type="component" value="Unassembled WGS sequence"/>
</dbReference>
<comment type="similarity">
    <text evidence="1 2">Belongs to the small heat shock protein (HSP20) family.</text>
</comment>
<dbReference type="EMBL" id="JANUCP010000002">
    <property type="protein sequence ID" value="MCS3919098.1"/>
    <property type="molecule type" value="Genomic_DNA"/>
</dbReference>
<comment type="caution">
    <text evidence="5">The sequence shown here is derived from an EMBL/GenBank/DDBJ whole genome shotgun (WGS) entry which is preliminary data.</text>
</comment>
<accession>A0ABT2EMC2</accession>
<proteinExistence type="inferred from homology"/>
<dbReference type="RefSeq" id="WP_259095229.1">
    <property type="nucleotide sequence ID" value="NZ_CP130454.1"/>
</dbReference>
<dbReference type="InterPro" id="IPR007052">
    <property type="entry name" value="CS_dom"/>
</dbReference>
<evidence type="ECO:0000313" key="6">
    <source>
        <dbReference type="Proteomes" id="UP001204798"/>
    </source>
</evidence>
<evidence type="ECO:0000313" key="5">
    <source>
        <dbReference type="EMBL" id="MCS3919098.1"/>
    </source>
</evidence>
<evidence type="ECO:0000259" key="3">
    <source>
        <dbReference type="PROSITE" id="PS01031"/>
    </source>
</evidence>
<evidence type="ECO:0000256" key="1">
    <source>
        <dbReference type="PROSITE-ProRule" id="PRU00285"/>
    </source>
</evidence>
<dbReference type="PANTHER" id="PTHR11527">
    <property type="entry name" value="HEAT-SHOCK PROTEIN 20 FAMILY MEMBER"/>
    <property type="match status" value="1"/>
</dbReference>
<dbReference type="Pfam" id="PF00011">
    <property type="entry name" value="HSP20"/>
    <property type="match status" value="1"/>
</dbReference>
<dbReference type="Gene3D" id="2.60.40.790">
    <property type="match status" value="1"/>
</dbReference>
<gene>
    <name evidence="5" type="ORF">M2350_001498</name>
</gene>
<dbReference type="InterPro" id="IPR031107">
    <property type="entry name" value="Small_HSP"/>
</dbReference>
<reference evidence="5 6" key="1">
    <citation type="submission" date="2022-08" db="EMBL/GenBank/DDBJ databases">
        <title>Bacterial and archaeal communities from various locations to study Microbial Dark Matter (Phase II).</title>
        <authorList>
            <person name="Stepanauskas R."/>
        </authorList>
    </citation>
    <scope>NUCLEOTIDE SEQUENCE [LARGE SCALE GENOMIC DNA]</scope>
    <source>
        <strain evidence="5 6">PD1</strain>
    </source>
</reference>
<organism evidence="5 6">
    <name type="scientific">Candidatus Fervidibacter sacchari</name>
    <dbReference type="NCBI Taxonomy" id="1448929"/>
    <lineage>
        <taxon>Bacteria</taxon>
        <taxon>Candidatus Fervidibacterota</taxon>
        <taxon>Candidatus Fervidibacter</taxon>
    </lineage>
</organism>
<name>A0ABT2EMC2_9BACT</name>
<keyword evidence="6" id="KW-1185">Reference proteome</keyword>
<feature type="domain" description="CS" evidence="4">
    <location>
        <begin position="38"/>
        <end position="142"/>
    </location>
</feature>
<dbReference type="CDD" id="cd06464">
    <property type="entry name" value="ACD_sHsps-like"/>
    <property type="match status" value="1"/>
</dbReference>
<dbReference type="SUPFAM" id="SSF49764">
    <property type="entry name" value="HSP20-like chaperones"/>
    <property type="match status" value="1"/>
</dbReference>
<evidence type="ECO:0000259" key="4">
    <source>
        <dbReference type="PROSITE" id="PS51203"/>
    </source>
</evidence>
<dbReference type="PROSITE" id="PS51203">
    <property type="entry name" value="CS"/>
    <property type="match status" value="1"/>
</dbReference>
<dbReference type="PROSITE" id="PS01031">
    <property type="entry name" value="SHSP"/>
    <property type="match status" value="1"/>
</dbReference>